<dbReference type="RefSeq" id="WP_123678564.1">
    <property type="nucleotide sequence ID" value="NZ_RJKL01000001.1"/>
</dbReference>
<dbReference type="EMBL" id="RJKL01000001">
    <property type="protein sequence ID" value="ROP32949.1"/>
    <property type="molecule type" value="Genomic_DNA"/>
</dbReference>
<accession>A0A3N1GRU5</accession>
<dbReference type="InterPro" id="IPR011990">
    <property type="entry name" value="TPR-like_helical_dom_sf"/>
</dbReference>
<comment type="caution">
    <text evidence="2">The sequence shown here is derived from an EMBL/GenBank/DDBJ whole genome shotgun (WGS) entry which is preliminary data.</text>
</comment>
<dbReference type="OrthoDB" id="33864at2"/>
<organism evidence="2 3">
    <name type="scientific">Couchioplanes caeruleus</name>
    <dbReference type="NCBI Taxonomy" id="56438"/>
    <lineage>
        <taxon>Bacteria</taxon>
        <taxon>Bacillati</taxon>
        <taxon>Actinomycetota</taxon>
        <taxon>Actinomycetes</taxon>
        <taxon>Micromonosporales</taxon>
        <taxon>Micromonosporaceae</taxon>
        <taxon>Couchioplanes</taxon>
    </lineage>
</organism>
<evidence type="ECO:0000313" key="2">
    <source>
        <dbReference type="EMBL" id="ROP32949.1"/>
    </source>
</evidence>
<evidence type="ECO:0000313" key="3">
    <source>
        <dbReference type="Proteomes" id="UP000271683"/>
    </source>
</evidence>
<dbReference type="Proteomes" id="UP000271683">
    <property type="component" value="Unassembled WGS sequence"/>
</dbReference>
<feature type="compositionally biased region" description="Basic and acidic residues" evidence="1">
    <location>
        <begin position="332"/>
        <end position="343"/>
    </location>
</feature>
<proteinExistence type="predicted"/>
<name>A0A3N1GRU5_9ACTN</name>
<protein>
    <submittedName>
        <fullName evidence="2">Uncharacterized protein</fullName>
    </submittedName>
</protein>
<sequence length="362" mass="37591">MVDAAAELDRRLRGPDEARAVRDLDALLPDLRLAVTVAAGDLRGRLAAALYRYGYHCQRYEVLAWGYAAAASGRPGALAAAATHAWGRGDLDTARRLLASARPDPAVHEVLGDIALVDCDAEAARGHYRRMARLASDGAVRASGLAAEAMVLAWSGDPQAADATGNPTGMAVARYGLGEALADVDPDRALALLDEATSLARGVDNRLFGAAAASAASAVRSRHGDPVPALRRFREVVALLREAGNETLQAAALRNLVVLFARIGADEAAALLDAALPAASVYPAEATRLTRARTAVAERLGTDAVAAAHRRAEALTPGHVVDAALGAIDRALGERTADPDSRSRSGARPLPPGRASLPWSGV</sequence>
<evidence type="ECO:0000256" key="1">
    <source>
        <dbReference type="SAM" id="MobiDB-lite"/>
    </source>
</evidence>
<dbReference type="SUPFAM" id="SSF48452">
    <property type="entry name" value="TPR-like"/>
    <property type="match status" value="1"/>
</dbReference>
<dbReference type="Gene3D" id="1.25.40.10">
    <property type="entry name" value="Tetratricopeptide repeat domain"/>
    <property type="match status" value="1"/>
</dbReference>
<feature type="region of interest" description="Disordered" evidence="1">
    <location>
        <begin position="332"/>
        <end position="362"/>
    </location>
</feature>
<reference evidence="2 3" key="1">
    <citation type="submission" date="2018-11" db="EMBL/GenBank/DDBJ databases">
        <title>Sequencing the genomes of 1000 actinobacteria strains.</title>
        <authorList>
            <person name="Klenk H.-P."/>
        </authorList>
    </citation>
    <scope>NUCLEOTIDE SEQUENCE [LARGE SCALE GENOMIC DNA]</scope>
    <source>
        <strain evidence="2 3">DSM 43634</strain>
    </source>
</reference>
<gene>
    <name evidence="2" type="ORF">EDD30_5907</name>
</gene>
<dbReference type="AlphaFoldDB" id="A0A3N1GRU5"/>